<evidence type="ECO:0000313" key="7">
    <source>
        <dbReference type="EMBL" id="GAA2419043.1"/>
    </source>
</evidence>
<dbReference type="SUPFAM" id="SSF55620">
    <property type="entry name" value="Tetrahydrobiopterin biosynthesis enzymes-like"/>
    <property type="match status" value="2"/>
</dbReference>
<accession>A0ABN3J0E6</accession>
<dbReference type="InterPro" id="IPR002042">
    <property type="entry name" value="Uricase"/>
</dbReference>
<dbReference type="RefSeq" id="WP_344589790.1">
    <property type="nucleotide sequence ID" value="NZ_BAAARW010000012.1"/>
</dbReference>
<dbReference type="PANTHER" id="PTHR42874:SF1">
    <property type="entry name" value="URICASE"/>
    <property type="match status" value="1"/>
</dbReference>
<dbReference type="PIRSF" id="PIRSF000241">
    <property type="entry name" value="Urate_oxidase"/>
    <property type="match status" value="1"/>
</dbReference>
<dbReference type="PANTHER" id="PTHR42874">
    <property type="entry name" value="URICASE"/>
    <property type="match status" value="1"/>
</dbReference>
<proteinExistence type="inferred from homology"/>
<keyword evidence="8" id="KW-1185">Reference proteome</keyword>
<dbReference type="Proteomes" id="UP001501231">
    <property type="component" value="Unassembled WGS sequence"/>
</dbReference>
<organism evidence="7 8">
    <name type="scientific">Actinomadura vinacea</name>
    <dbReference type="NCBI Taxonomy" id="115336"/>
    <lineage>
        <taxon>Bacteria</taxon>
        <taxon>Bacillati</taxon>
        <taxon>Actinomycetota</taxon>
        <taxon>Actinomycetes</taxon>
        <taxon>Streptosporangiales</taxon>
        <taxon>Thermomonosporaceae</taxon>
        <taxon>Actinomadura</taxon>
    </lineage>
</organism>
<keyword evidence="4 5" id="KW-0560">Oxidoreductase</keyword>
<comment type="catalytic activity">
    <reaction evidence="5 6">
        <text>urate + O2 + H2O = 5-hydroxyisourate + H2O2</text>
        <dbReference type="Rhea" id="RHEA:21368"/>
        <dbReference type="ChEBI" id="CHEBI:15377"/>
        <dbReference type="ChEBI" id="CHEBI:15379"/>
        <dbReference type="ChEBI" id="CHEBI:16240"/>
        <dbReference type="ChEBI" id="CHEBI:17775"/>
        <dbReference type="ChEBI" id="CHEBI:18072"/>
        <dbReference type="EC" id="1.7.3.3"/>
    </reaction>
</comment>
<evidence type="ECO:0000256" key="1">
    <source>
        <dbReference type="ARBA" id="ARBA00004831"/>
    </source>
</evidence>
<evidence type="ECO:0000256" key="3">
    <source>
        <dbReference type="ARBA" id="ARBA00022631"/>
    </source>
</evidence>
<comment type="caution">
    <text evidence="7">The sequence shown here is derived from an EMBL/GenBank/DDBJ whole genome shotgun (WGS) entry which is preliminary data.</text>
</comment>
<gene>
    <name evidence="7" type="primary">pucL</name>
    <name evidence="7" type="ORF">GCM10010191_32400</name>
</gene>
<comment type="function">
    <text evidence="5 6">Catalyzes the oxidation of uric acid to 5-hydroxyisourate, which is further processed to form (S)-allantoin.</text>
</comment>
<dbReference type="PRINTS" id="PR00093">
    <property type="entry name" value="URICASE"/>
</dbReference>
<evidence type="ECO:0000256" key="6">
    <source>
        <dbReference type="RuleBase" id="RU004455"/>
    </source>
</evidence>
<comment type="similarity">
    <text evidence="2 5 6">Belongs to the uricase family.</text>
</comment>
<name>A0ABN3J0E6_9ACTN</name>
<comment type="pathway">
    <text evidence="1 5">Purine metabolism; urate degradation; (S)-allantoin from urate: step 1/3.</text>
</comment>
<evidence type="ECO:0000313" key="8">
    <source>
        <dbReference type="Proteomes" id="UP001501231"/>
    </source>
</evidence>
<sequence>MGIVLGPNRYGKAETRVVRVRRDGDVHHIRDLNVGISLSGDMDEAHLTGDNAAVLPTDSQKNTVFAFAREHGIGEIEEFALLLARHFTGSQPTIRHARVEVEEYAWSRVPSSSGHSFVRSGTEVRTALVHSEGTGGAESVVSGLKDLVVLNSTGSEFHGFIQDEYTTLQPTRDRILATAVTARWRHRVPGGGGYGASFAAARRCLLEAFAETHSLSLQQTLYQMGRRVLEEREELCEVRLAMPNKHHFLVDLSPFGLDNDNEVFFAADRPYGLIEGTVLDDAAPAAPDAWN</sequence>
<dbReference type="NCBIfam" id="TIGR03383">
    <property type="entry name" value="urate_oxi"/>
    <property type="match status" value="1"/>
</dbReference>
<keyword evidence="3 5" id="KW-0659">Purine metabolism</keyword>
<reference evidence="7 8" key="1">
    <citation type="journal article" date="2019" name="Int. J. Syst. Evol. Microbiol.">
        <title>The Global Catalogue of Microorganisms (GCM) 10K type strain sequencing project: providing services to taxonomists for standard genome sequencing and annotation.</title>
        <authorList>
            <consortium name="The Broad Institute Genomics Platform"/>
            <consortium name="The Broad Institute Genome Sequencing Center for Infectious Disease"/>
            <person name="Wu L."/>
            <person name="Ma J."/>
        </authorList>
    </citation>
    <scope>NUCLEOTIDE SEQUENCE [LARGE SCALE GENOMIC DNA]</scope>
    <source>
        <strain evidence="7 8">JCM 3325</strain>
    </source>
</reference>
<evidence type="ECO:0000256" key="4">
    <source>
        <dbReference type="ARBA" id="ARBA00023002"/>
    </source>
</evidence>
<dbReference type="Pfam" id="PF01014">
    <property type="entry name" value="Uricase"/>
    <property type="match status" value="2"/>
</dbReference>
<evidence type="ECO:0000256" key="2">
    <source>
        <dbReference type="ARBA" id="ARBA00009760"/>
    </source>
</evidence>
<dbReference type="EC" id="1.7.3.3" evidence="5 6"/>
<evidence type="ECO:0000256" key="5">
    <source>
        <dbReference type="PIRNR" id="PIRNR000241"/>
    </source>
</evidence>
<protein>
    <recommendedName>
        <fullName evidence="5 6">Uricase</fullName>
        <ecNumber evidence="5 6">1.7.3.3</ecNumber>
    </recommendedName>
    <alternativeName>
        <fullName evidence="5">Urate oxidase</fullName>
    </alternativeName>
</protein>
<dbReference type="Gene3D" id="3.10.270.10">
    <property type="entry name" value="Urate Oxidase"/>
    <property type="match status" value="1"/>
</dbReference>
<dbReference type="EMBL" id="BAAARW010000012">
    <property type="protein sequence ID" value="GAA2419043.1"/>
    <property type="molecule type" value="Genomic_DNA"/>
</dbReference>